<feature type="domain" description="ABC3 transporter permease C-terminal" evidence="8">
    <location>
        <begin position="291"/>
        <end position="415"/>
    </location>
</feature>
<reference evidence="10 11" key="1">
    <citation type="journal article" date="2024" name="Int. J. Syst. Evol. Microbiol.">
        <title>Clostridium omnivorum sp. nov., isolated from anoxic soil under the treatment of reductive soil disinfestation.</title>
        <authorList>
            <person name="Ueki A."/>
            <person name="Tonouchi A."/>
            <person name="Kaku N."/>
            <person name="Honma S."/>
            <person name="Ueki K."/>
        </authorList>
    </citation>
    <scope>NUCLEOTIDE SEQUENCE [LARGE SCALE GENOMIC DNA]</scope>
    <source>
        <strain evidence="10 11">E14</strain>
    </source>
</reference>
<sequence length="423" mass="46314">MKLSDLIQNIWNNMWRRKGRTILTMTGVVIGSVAIFVLVSLGSGFQKFVMSKLGNMSDANTINVIQNDFSNQSDKKKKKILNDNALKELKNLQYVREAVPKYNPIEYSVEYKKNKIPATVVGTSMKEYSKNHELLYGKFPSDSSDECIIEKTMAGYIIDNKNPYNVKDEDVKALINKKMNITVTKVNDDGQEENKVYGVKIVGIFNGGLTDSFSLKLPVNSVRKIEEWKNSNKDVIKSKGYSGIDIVVEDSQKIEDVKKKLKDLGYTYMSFEEITKGFNAVLKGVKMVVGAIGAISLLVAAFGIANTMNMSIYERKKEIGIMKVVGASLLDVKAIFIGEASAIGFMGGLLGITIGILINGAINTIAGSMFAKQGVTGVSNVISIDFGLILFVLVFATAIGLLSGIYPASKAAKLDVISTIKED</sequence>
<feature type="transmembrane region" description="Helical" evidence="7">
    <location>
        <begin position="343"/>
        <end position="365"/>
    </location>
</feature>
<organism evidence="10 11">
    <name type="scientific">Clostridium omnivorum</name>
    <dbReference type="NCBI Taxonomy" id="1604902"/>
    <lineage>
        <taxon>Bacteria</taxon>
        <taxon>Bacillati</taxon>
        <taxon>Bacillota</taxon>
        <taxon>Clostridia</taxon>
        <taxon>Eubacteriales</taxon>
        <taxon>Clostridiaceae</taxon>
        <taxon>Clostridium</taxon>
    </lineage>
</organism>
<dbReference type="PANTHER" id="PTHR30572">
    <property type="entry name" value="MEMBRANE COMPONENT OF TRANSPORTER-RELATED"/>
    <property type="match status" value="1"/>
</dbReference>
<feature type="transmembrane region" description="Helical" evidence="7">
    <location>
        <begin position="21"/>
        <end position="45"/>
    </location>
</feature>
<dbReference type="InterPro" id="IPR025857">
    <property type="entry name" value="MacB_PCD"/>
</dbReference>
<keyword evidence="2" id="KW-1003">Cell membrane</keyword>
<feature type="transmembrane region" description="Helical" evidence="7">
    <location>
        <begin position="320"/>
        <end position="337"/>
    </location>
</feature>
<feature type="domain" description="MacB-like periplasmic core" evidence="9">
    <location>
        <begin position="21"/>
        <end position="263"/>
    </location>
</feature>
<dbReference type="RefSeq" id="WP_264848677.1">
    <property type="nucleotide sequence ID" value="NZ_BRXR01000001.1"/>
</dbReference>
<dbReference type="Proteomes" id="UP001208567">
    <property type="component" value="Unassembled WGS sequence"/>
</dbReference>
<name>A0ABQ5N2H3_9CLOT</name>
<proteinExistence type="inferred from homology"/>
<feature type="transmembrane region" description="Helical" evidence="7">
    <location>
        <begin position="386"/>
        <end position="406"/>
    </location>
</feature>
<dbReference type="Pfam" id="PF12704">
    <property type="entry name" value="MacB_PCD"/>
    <property type="match status" value="1"/>
</dbReference>
<keyword evidence="3 7" id="KW-0812">Transmembrane</keyword>
<evidence type="ECO:0000313" key="10">
    <source>
        <dbReference type="EMBL" id="GLC29381.1"/>
    </source>
</evidence>
<feature type="transmembrane region" description="Helical" evidence="7">
    <location>
        <begin position="287"/>
        <end position="308"/>
    </location>
</feature>
<evidence type="ECO:0000313" key="11">
    <source>
        <dbReference type="Proteomes" id="UP001208567"/>
    </source>
</evidence>
<evidence type="ECO:0000256" key="6">
    <source>
        <dbReference type="ARBA" id="ARBA00038076"/>
    </source>
</evidence>
<keyword evidence="5 7" id="KW-0472">Membrane</keyword>
<evidence type="ECO:0000259" key="9">
    <source>
        <dbReference type="Pfam" id="PF12704"/>
    </source>
</evidence>
<accession>A0ABQ5N2H3</accession>
<dbReference type="InterPro" id="IPR050250">
    <property type="entry name" value="Macrolide_Exporter_MacB"/>
</dbReference>
<keyword evidence="4 7" id="KW-1133">Transmembrane helix</keyword>
<evidence type="ECO:0000256" key="2">
    <source>
        <dbReference type="ARBA" id="ARBA00022475"/>
    </source>
</evidence>
<evidence type="ECO:0000256" key="3">
    <source>
        <dbReference type="ARBA" id="ARBA00022692"/>
    </source>
</evidence>
<evidence type="ECO:0000256" key="7">
    <source>
        <dbReference type="SAM" id="Phobius"/>
    </source>
</evidence>
<protein>
    <submittedName>
        <fullName evidence="10">ABC transporter permease</fullName>
    </submittedName>
</protein>
<comment type="subcellular location">
    <subcellularLocation>
        <location evidence="1">Cell membrane</location>
        <topology evidence="1">Multi-pass membrane protein</topology>
    </subcellularLocation>
</comment>
<evidence type="ECO:0000256" key="1">
    <source>
        <dbReference type="ARBA" id="ARBA00004651"/>
    </source>
</evidence>
<dbReference type="PANTHER" id="PTHR30572:SF4">
    <property type="entry name" value="ABC TRANSPORTER PERMEASE YTRF"/>
    <property type="match status" value="1"/>
</dbReference>
<dbReference type="Pfam" id="PF02687">
    <property type="entry name" value="FtsX"/>
    <property type="match status" value="1"/>
</dbReference>
<keyword evidence="11" id="KW-1185">Reference proteome</keyword>
<evidence type="ECO:0000256" key="4">
    <source>
        <dbReference type="ARBA" id="ARBA00022989"/>
    </source>
</evidence>
<dbReference type="EMBL" id="BRXR01000001">
    <property type="protein sequence ID" value="GLC29381.1"/>
    <property type="molecule type" value="Genomic_DNA"/>
</dbReference>
<evidence type="ECO:0000259" key="8">
    <source>
        <dbReference type="Pfam" id="PF02687"/>
    </source>
</evidence>
<evidence type="ECO:0000256" key="5">
    <source>
        <dbReference type="ARBA" id="ARBA00023136"/>
    </source>
</evidence>
<dbReference type="InterPro" id="IPR003838">
    <property type="entry name" value="ABC3_permease_C"/>
</dbReference>
<gene>
    <name evidence="10" type="ORF">bsdE14_07910</name>
</gene>
<comment type="caution">
    <text evidence="10">The sequence shown here is derived from an EMBL/GenBank/DDBJ whole genome shotgun (WGS) entry which is preliminary data.</text>
</comment>
<comment type="similarity">
    <text evidence="6">Belongs to the ABC-4 integral membrane protein family.</text>
</comment>